<accession>A0A9K3IUZ1</accession>
<protein>
    <submittedName>
        <fullName evidence="1">Uncharacterized protein</fullName>
    </submittedName>
</protein>
<comment type="caution">
    <text evidence="1">The sequence shown here is derived from an EMBL/GenBank/DDBJ whole genome shotgun (WGS) entry which is preliminary data.</text>
</comment>
<dbReference type="Gramene" id="mRNA:HanXRQr2_Chr06g0269291">
    <property type="protein sequence ID" value="mRNA:HanXRQr2_Chr06g0269291"/>
    <property type="gene ID" value="HanXRQr2_Chr06g0269291"/>
</dbReference>
<dbReference type="EMBL" id="MNCJ02000321">
    <property type="protein sequence ID" value="KAF5803266.1"/>
    <property type="molecule type" value="Genomic_DNA"/>
</dbReference>
<proteinExistence type="predicted"/>
<organism evidence="1 2">
    <name type="scientific">Helianthus annuus</name>
    <name type="common">Common sunflower</name>
    <dbReference type="NCBI Taxonomy" id="4232"/>
    <lineage>
        <taxon>Eukaryota</taxon>
        <taxon>Viridiplantae</taxon>
        <taxon>Streptophyta</taxon>
        <taxon>Embryophyta</taxon>
        <taxon>Tracheophyta</taxon>
        <taxon>Spermatophyta</taxon>
        <taxon>Magnoliopsida</taxon>
        <taxon>eudicotyledons</taxon>
        <taxon>Gunneridae</taxon>
        <taxon>Pentapetalae</taxon>
        <taxon>asterids</taxon>
        <taxon>campanulids</taxon>
        <taxon>Asterales</taxon>
        <taxon>Asteraceae</taxon>
        <taxon>Asteroideae</taxon>
        <taxon>Heliantheae alliance</taxon>
        <taxon>Heliantheae</taxon>
        <taxon>Helianthus</taxon>
    </lineage>
</organism>
<dbReference type="AlphaFoldDB" id="A0A9K3IUZ1"/>
<keyword evidence="2" id="KW-1185">Reference proteome</keyword>
<gene>
    <name evidence="1" type="ORF">HanXRQr2_Chr06g0269291</name>
</gene>
<sequence>MNSLKPQGLFLANHFDDVDTLIIKIIHYGRQTLFSSILLYSPSQVIALNQSFGSFVSSIASALALMSSHHQISSFSAPIQSTDRPPPLISF</sequence>
<name>A0A9K3IUZ1_HELAN</name>
<evidence type="ECO:0000313" key="2">
    <source>
        <dbReference type="Proteomes" id="UP000215914"/>
    </source>
</evidence>
<reference evidence="1" key="1">
    <citation type="journal article" date="2017" name="Nature">
        <title>The sunflower genome provides insights into oil metabolism, flowering and Asterid evolution.</title>
        <authorList>
            <person name="Badouin H."/>
            <person name="Gouzy J."/>
            <person name="Grassa C.J."/>
            <person name="Murat F."/>
            <person name="Staton S.E."/>
            <person name="Cottret L."/>
            <person name="Lelandais-Briere C."/>
            <person name="Owens G.L."/>
            <person name="Carrere S."/>
            <person name="Mayjonade B."/>
            <person name="Legrand L."/>
            <person name="Gill N."/>
            <person name="Kane N.C."/>
            <person name="Bowers J.E."/>
            <person name="Hubner S."/>
            <person name="Bellec A."/>
            <person name="Berard A."/>
            <person name="Berges H."/>
            <person name="Blanchet N."/>
            <person name="Boniface M.C."/>
            <person name="Brunel D."/>
            <person name="Catrice O."/>
            <person name="Chaidir N."/>
            <person name="Claudel C."/>
            <person name="Donnadieu C."/>
            <person name="Faraut T."/>
            <person name="Fievet G."/>
            <person name="Helmstetter N."/>
            <person name="King M."/>
            <person name="Knapp S.J."/>
            <person name="Lai Z."/>
            <person name="Le Paslier M.C."/>
            <person name="Lippi Y."/>
            <person name="Lorenzon L."/>
            <person name="Mandel J.R."/>
            <person name="Marage G."/>
            <person name="Marchand G."/>
            <person name="Marquand E."/>
            <person name="Bret-Mestries E."/>
            <person name="Morien E."/>
            <person name="Nambeesan S."/>
            <person name="Nguyen T."/>
            <person name="Pegot-Espagnet P."/>
            <person name="Pouilly N."/>
            <person name="Raftis F."/>
            <person name="Sallet E."/>
            <person name="Schiex T."/>
            <person name="Thomas J."/>
            <person name="Vandecasteele C."/>
            <person name="Vares D."/>
            <person name="Vear F."/>
            <person name="Vautrin S."/>
            <person name="Crespi M."/>
            <person name="Mangin B."/>
            <person name="Burke J.M."/>
            <person name="Salse J."/>
            <person name="Munos S."/>
            <person name="Vincourt P."/>
            <person name="Rieseberg L.H."/>
            <person name="Langlade N.B."/>
        </authorList>
    </citation>
    <scope>NUCLEOTIDE SEQUENCE</scope>
    <source>
        <tissue evidence="1">Leaves</tissue>
    </source>
</reference>
<dbReference type="Proteomes" id="UP000215914">
    <property type="component" value="Unassembled WGS sequence"/>
</dbReference>
<evidence type="ECO:0000313" key="1">
    <source>
        <dbReference type="EMBL" id="KAF5803266.1"/>
    </source>
</evidence>
<reference evidence="1" key="2">
    <citation type="submission" date="2020-06" db="EMBL/GenBank/DDBJ databases">
        <title>Helianthus annuus Genome sequencing and assembly Release 2.</title>
        <authorList>
            <person name="Gouzy J."/>
            <person name="Langlade N."/>
            <person name="Munos S."/>
        </authorList>
    </citation>
    <scope>NUCLEOTIDE SEQUENCE</scope>
    <source>
        <tissue evidence="1">Leaves</tissue>
    </source>
</reference>